<dbReference type="RefSeq" id="WP_068139150.1">
    <property type="nucleotide sequence ID" value="NZ_AP014924.1"/>
</dbReference>
<dbReference type="GO" id="GO:0009060">
    <property type="term" value="P:aerobic respiration"/>
    <property type="evidence" value="ECO:0007669"/>
    <property type="project" value="InterPro"/>
</dbReference>
<dbReference type="InterPro" id="IPR036927">
    <property type="entry name" value="Cyt_c_oxase-like_su1_sf"/>
</dbReference>
<feature type="transmembrane region" description="Helical" evidence="3">
    <location>
        <begin position="734"/>
        <end position="759"/>
    </location>
</feature>
<dbReference type="PANTHER" id="PTHR10422">
    <property type="entry name" value="CYTOCHROME C OXIDASE SUBUNIT 1"/>
    <property type="match status" value="1"/>
</dbReference>
<dbReference type="GO" id="GO:0020037">
    <property type="term" value="F:heme binding"/>
    <property type="evidence" value="ECO:0007669"/>
    <property type="project" value="InterPro"/>
</dbReference>
<feature type="transmembrane region" description="Helical" evidence="3">
    <location>
        <begin position="538"/>
        <end position="560"/>
    </location>
</feature>
<feature type="transmembrane region" description="Helical" evidence="3">
    <location>
        <begin position="693"/>
        <end position="714"/>
    </location>
</feature>
<dbReference type="Gene3D" id="1.20.210.10">
    <property type="entry name" value="Cytochrome c oxidase-like, subunit I domain"/>
    <property type="match status" value="1"/>
</dbReference>
<feature type="transmembrane region" description="Helical" evidence="3">
    <location>
        <begin position="304"/>
        <end position="326"/>
    </location>
</feature>
<keyword evidence="3" id="KW-1133">Transmembrane helix</keyword>
<feature type="domain" description="Cytochrome oxidase subunit I profile" evidence="4">
    <location>
        <begin position="264"/>
        <end position="770"/>
    </location>
</feature>
<keyword evidence="1" id="KW-0679">Respiratory chain</keyword>
<feature type="transmembrane region" description="Helical" evidence="3">
    <location>
        <begin position="566"/>
        <end position="587"/>
    </location>
</feature>
<proteinExistence type="predicted"/>
<dbReference type="InterPro" id="IPR023616">
    <property type="entry name" value="Cyt_c_oxase-like_su1_dom"/>
</dbReference>
<keyword evidence="6" id="KW-1185">Reference proteome</keyword>
<feature type="transmembrane region" description="Helical" evidence="3">
    <location>
        <begin position="465"/>
        <end position="486"/>
    </location>
</feature>
<evidence type="ECO:0000256" key="3">
    <source>
        <dbReference type="SAM" id="Phobius"/>
    </source>
</evidence>
<dbReference type="STRING" id="1555112.LIP_2753"/>
<dbReference type="GO" id="GO:0016020">
    <property type="term" value="C:membrane"/>
    <property type="evidence" value="ECO:0007669"/>
    <property type="project" value="InterPro"/>
</dbReference>
<keyword evidence="1" id="KW-0813">Transport</keyword>
<dbReference type="InterPro" id="IPR054309">
    <property type="entry name" value="NorB_cytochrome_c-like"/>
</dbReference>
<dbReference type="Proteomes" id="UP000065807">
    <property type="component" value="Chromosome"/>
</dbReference>
<feature type="transmembrane region" description="Helical" evidence="3">
    <location>
        <begin position="385"/>
        <end position="409"/>
    </location>
</feature>
<organism evidence="5 6">
    <name type="scientific">Limnochorda pilosa</name>
    <dbReference type="NCBI Taxonomy" id="1555112"/>
    <lineage>
        <taxon>Bacteria</taxon>
        <taxon>Bacillati</taxon>
        <taxon>Bacillota</taxon>
        <taxon>Limnochordia</taxon>
        <taxon>Limnochordales</taxon>
        <taxon>Limnochordaceae</taxon>
        <taxon>Limnochorda</taxon>
    </lineage>
</organism>
<name>A0A0K2SN74_LIMPI</name>
<evidence type="ECO:0000256" key="2">
    <source>
        <dbReference type="ARBA" id="ARBA00022982"/>
    </source>
</evidence>
<sequence length="788" mass="86551">MDRSRQGTKLSEGRESTRSGFWKYGLILALLLSMSVLVFGGLQSFDKAAPVPEQVVAPGGQVLFTADEIWAGQALYQQNGLMDLGSVLGNGSYRGPDFTAESLHQMVLGMRAAYARQQHGLAYDRLDEAAQAAIDAQVARELKANRYDEATGTLTLTPGQVAALQDLETYWDRILTEGSDAMGIRPGLIRATTTGDGEGVVIRTTGEAIQVMSRYFFWTAWASAASRPGEAYSYTNNWPYEVGAGNVVTWGSIWSSALSVALLVLLTAGVLLVFFRGRLSMDAAANPNPPQPQQLPVTPSQRTVAYFIALVAGLFLTQTLLGGYLAHSFSEPTFFGLDLEPLLPFQVARGWHLQLAIFWIATAWMAAGLYIAPLVSRSEVRGQNLLVKILLGALVVVAVGSLLGEWLGVQGRLGRLWWWLGFQGWEYLELGRIWQVLLIAGLGIWLFLLFRAMRRALAREGDWGSLTHLLLYAAVLIPAFYSFGLFNTPTTHVTLAEYWRWFVIHLWVEGIFEVFTVVVVAVLFTAMGLVTQRSALRASYFQLILVLPTGVIGTAHHYYFTGMPEIWLALGATFSALEVIPLTLLGIEAYEQYRLIRKLGKPFAFRGSFYFLMATAFWNLFGAGVLGFLINLPVVNYFEHGSTLTTAHGHAALAGVYGMLAVALSLFVLRALSTDRGWSERAVKLSFWGLNGGLLGVVLLTLVPVGLGQLGVAVREGFWAARNGLFYQVPWVNALLWLRMLPDTVFIVAGVVPFLYLALRVVRNRRAVTLAEAESLPDEQAEAAGRTA</sequence>
<dbReference type="PANTHER" id="PTHR10422:SF38">
    <property type="entry name" value="CYTOCHROME B SUBUNIT OF NITRIC OXIDE REDUCTASE"/>
    <property type="match status" value="1"/>
</dbReference>
<reference evidence="6" key="1">
    <citation type="submission" date="2015-07" db="EMBL/GenBank/DDBJ databases">
        <title>Complete genome sequence and phylogenetic analysis of Limnochorda pilosa.</title>
        <authorList>
            <person name="Watanabe M."/>
            <person name="Kojima H."/>
            <person name="Fukui M."/>
        </authorList>
    </citation>
    <scope>NUCLEOTIDE SEQUENCE [LARGE SCALE GENOMIC DNA]</scope>
    <source>
        <strain evidence="6">HC45</strain>
    </source>
</reference>
<dbReference type="GO" id="GO:0004129">
    <property type="term" value="F:cytochrome-c oxidase activity"/>
    <property type="evidence" value="ECO:0007669"/>
    <property type="project" value="InterPro"/>
</dbReference>
<dbReference type="SUPFAM" id="SSF81442">
    <property type="entry name" value="Cytochrome c oxidase subunit I-like"/>
    <property type="match status" value="1"/>
</dbReference>
<feature type="transmembrane region" description="Helical" evidence="3">
    <location>
        <begin position="21"/>
        <end position="42"/>
    </location>
</feature>
<dbReference type="InterPro" id="IPR000883">
    <property type="entry name" value="Cyt_C_Oxase_1"/>
</dbReference>
<dbReference type="PATRIC" id="fig|1555112.3.peg.2795"/>
<reference evidence="6" key="2">
    <citation type="journal article" date="2016" name="Int. J. Syst. Evol. Microbiol.">
        <title>Complete genome sequence and cell structure of Limnochorda pilosa, a Gram-negative spore-former within the phylum Firmicutes.</title>
        <authorList>
            <person name="Watanabe M."/>
            <person name="Kojima H."/>
            <person name="Fukui M."/>
        </authorList>
    </citation>
    <scope>NUCLEOTIDE SEQUENCE [LARGE SCALE GENOMIC DNA]</scope>
    <source>
        <strain evidence="6">HC45</strain>
    </source>
</reference>
<dbReference type="EMBL" id="AP014924">
    <property type="protein sequence ID" value="BAS28583.1"/>
    <property type="molecule type" value="Genomic_DNA"/>
</dbReference>
<feature type="transmembrane region" description="Helical" evidence="3">
    <location>
        <begin position="608"/>
        <end position="630"/>
    </location>
</feature>
<evidence type="ECO:0000256" key="1">
    <source>
        <dbReference type="ARBA" id="ARBA00022660"/>
    </source>
</evidence>
<dbReference type="KEGG" id="lpil:LIP_2753"/>
<evidence type="ECO:0000313" key="6">
    <source>
        <dbReference type="Proteomes" id="UP000065807"/>
    </source>
</evidence>
<feature type="transmembrane region" description="Helical" evidence="3">
    <location>
        <begin position="433"/>
        <end position="453"/>
    </location>
</feature>
<feature type="transmembrane region" description="Helical" evidence="3">
    <location>
        <begin position="253"/>
        <end position="275"/>
    </location>
</feature>
<dbReference type="AlphaFoldDB" id="A0A0K2SN74"/>
<keyword evidence="2" id="KW-0249">Electron transport</keyword>
<gene>
    <name evidence="5" type="ORF">LIP_2753</name>
</gene>
<protein>
    <submittedName>
        <fullName evidence="5">Nitric oxide reductase</fullName>
    </submittedName>
</protein>
<feature type="transmembrane region" description="Helical" evidence="3">
    <location>
        <begin position="498"/>
        <end position="526"/>
    </location>
</feature>
<dbReference type="PROSITE" id="PS50855">
    <property type="entry name" value="COX1"/>
    <property type="match status" value="1"/>
</dbReference>
<dbReference type="Pfam" id="PF00115">
    <property type="entry name" value="COX1"/>
    <property type="match status" value="1"/>
</dbReference>
<keyword evidence="3" id="KW-0812">Transmembrane</keyword>
<feature type="transmembrane region" description="Helical" evidence="3">
    <location>
        <begin position="351"/>
        <end position="373"/>
    </location>
</feature>
<dbReference type="OrthoDB" id="9767153at2"/>
<feature type="transmembrane region" description="Helical" evidence="3">
    <location>
        <begin position="650"/>
        <end position="672"/>
    </location>
</feature>
<evidence type="ECO:0000259" key="4">
    <source>
        <dbReference type="PROSITE" id="PS50855"/>
    </source>
</evidence>
<keyword evidence="3" id="KW-0472">Membrane</keyword>
<evidence type="ECO:0000313" key="5">
    <source>
        <dbReference type="EMBL" id="BAS28583.1"/>
    </source>
</evidence>
<dbReference type="Pfam" id="PF22085">
    <property type="entry name" value="NorB_cytochrome_c-like"/>
    <property type="match status" value="1"/>
</dbReference>
<accession>A0A0K2SN74</accession>